<evidence type="ECO:0008006" key="3">
    <source>
        <dbReference type="Google" id="ProtNLM"/>
    </source>
</evidence>
<evidence type="ECO:0000313" key="2">
    <source>
        <dbReference type="Proteomes" id="UP001519460"/>
    </source>
</evidence>
<keyword evidence="2" id="KW-1185">Reference proteome</keyword>
<organism evidence="1 2">
    <name type="scientific">Batillaria attramentaria</name>
    <dbReference type="NCBI Taxonomy" id="370345"/>
    <lineage>
        <taxon>Eukaryota</taxon>
        <taxon>Metazoa</taxon>
        <taxon>Spiralia</taxon>
        <taxon>Lophotrochozoa</taxon>
        <taxon>Mollusca</taxon>
        <taxon>Gastropoda</taxon>
        <taxon>Caenogastropoda</taxon>
        <taxon>Sorbeoconcha</taxon>
        <taxon>Cerithioidea</taxon>
        <taxon>Batillariidae</taxon>
        <taxon>Batillaria</taxon>
    </lineage>
</organism>
<dbReference type="EMBL" id="JACVVK020000298">
    <property type="protein sequence ID" value="KAK7479646.1"/>
    <property type="molecule type" value="Genomic_DNA"/>
</dbReference>
<protein>
    <recommendedName>
        <fullName evidence="3">LAGLIDADG homing endonuclease</fullName>
    </recommendedName>
</protein>
<reference evidence="1 2" key="1">
    <citation type="journal article" date="2023" name="Sci. Data">
        <title>Genome assembly of the Korean intertidal mud-creeper Batillaria attramentaria.</title>
        <authorList>
            <person name="Patra A.K."/>
            <person name="Ho P.T."/>
            <person name="Jun S."/>
            <person name="Lee S.J."/>
            <person name="Kim Y."/>
            <person name="Won Y.J."/>
        </authorList>
    </citation>
    <scope>NUCLEOTIDE SEQUENCE [LARGE SCALE GENOMIC DNA]</scope>
    <source>
        <strain evidence="1">Wonlab-2016</strain>
    </source>
</reference>
<accession>A0ABD0JX82</accession>
<dbReference type="Proteomes" id="UP001519460">
    <property type="component" value="Unassembled WGS sequence"/>
</dbReference>
<sequence length="92" mass="10024">MTSVNKPTSTVLNQTGQRRSAASIKCPSLGEVVVGENWRTGWFGGKTQPDFIAFLRPFGARYCSESRGPGRYLLLQIVNEITQGSPSTLAAY</sequence>
<dbReference type="AlphaFoldDB" id="A0ABD0JX82"/>
<proteinExistence type="predicted"/>
<comment type="caution">
    <text evidence="1">The sequence shown here is derived from an EMBL/GenBank/DDBJ whole genome shotgun (WGS) entry which is preliminary data.</text>
</comment>
<gene>
    <name evidence="1" type="ORF">BaRGS_00029112</name>
</gene>
<evidence type="ECO:0000313" key="1">
    <source>
        <dbReference type="EMBL" id="KAK7479646.1"/>
    </source>
</evidence>
<name>A0ABD0JX82_9CAEN</name>